<evidence type="ECO:0000256" key="1">
    <source>
        <dbReference type="SAM" id="Phobius"/>
    </source>
</evidence>
<feature type="transmembrane region" description="Helical" evidence="1">
    <location>
        <begin position="125"/>
        <end position="147"/>
    </location>
</feature>
<dbReference type="AlphaFoldDB" id="A0A507C9Z8"/>
<dbReference type="Proteomes" id="UP000319731">
    <property type="component" value="Unassembled WGS sequence"/>
</dbReference>
<feature type="transmembrane region" description="Helical" evidence="1">
    <location>
        <begin position="154"/>
        <end position="180"/>
    </location>
</feature>
<reference evidence="2 3" key="1">
    <citation type="journal article" date="2019" name="Sci. Rep.">
        <title>Comparative genomics of chytrid fungi reveal insights into the obligate biotrophic and pathogenic lifestyle of Synchytrium endobioticum.</title>
        <authorList>
            <person name="van de Vossenberg B.T.L.H."/>
            <person name="Warris S."/>
            <person name="Nguyen H.D.T."/>
            <person name="van Gent-Pelzer M.P.E."/>
            <person name="Joly D.L."/>
            <person name="van de Geest H.C."/>
            <person name="Bonants P.J.M."/>
            <person name="Smith D.S."/>
            <person name="Levesque C.A."/>
            <person name="van der Lee T.A.J."/>
        </authorList>
    </citation>
    <scope>NUCLEOTIDE SEQUENCE [LARGE SCALE GENOMIC DNA]</scope>
    <source>
        <strain evidence="2 3">JEL517</strain>
    </source>
</reference>
<comment type="caution">
    <text evidence="2">The sequence shown here is derived from an EMBL/GenBank/DDBJ whole genome shotgun (WGS) entry which is preliminary data.</text>
</comment>
<dbReference type="InterPro" id="IPR009571">
    <property type="entry name" value="SUR7/Rim9-like_fungi"/>
</dbReference>
<feature type="transmembrane region" description="Helical" evidence="1">
    <location>
        <begin position="6"/>
        <end position="29"/>
    </location>
</feature>
<dbReference type="EMBL" id="QEAO01000011">
    <property type="protein sequence ID" value="TPX34816.1"/>
    <property type="molecule type" value="Genomic_DNA"/>
</dbReference>
<feature type="transmembrane region" description="Helical" evidence="1">
    <location>
        <begin position="36"/>
        <end position="56"/>
    </location>
</feature>
<gene>
    <name evidence="2" type="ORF">SmJEL517_g02537</name>
</gene>
<dbReference type="GeneID" id="42003762"/>
<dbReference type="RefSeq" id="XP_031025454.1">
    <property type="nucleotide sequence ID" value="XM_031168465.1"/>
</dbReference>
<keyword evidence="3" id="KW-1185">Reference proteome</keyword>
<keyword evidence="1" id="KW-1133">Transmembrane helix</keyword>
<name>A0A507C9Z8_9FUNG</name>
<organism evidence="2 3">
    <name type="scientific">Synchytrium microbalum</name>
    <dbReference type="NCBI Taxonomy" id="1806994"/>
    <lineage>
        <taxon>Eukaryota</taxon>
        <taxon>Fungi</taxon>
        <taxon>Fungi incertae sedis</taxon>
        <taxon>Chytridiomycota</taxon>
        <taxon>Chytridiomycota incertae sedis</taxon>
        <taxon>Chytridiomycetes</taxon>
        <taxon>Synchytriales</taxon>
        <taxon>Synchytriaceae</taxon>
        <taxon>Synchytrium</taxon>
    </lineage>
</organism>
<sequence length="240" mass="25528">MSTMNYRWSAFLASIFVIPTFILAILVLLSGYQVKSIALATLTATGNSLSVLVAQAEGSYMTLTPWGYCLLSSNGVFTCNNVQFSQAFNFSAALDIPQQQIPVLGDYLTLIANLKASGYNANNPFVFTALFVGVIAWGLVLLAIVFGATCFKRVLGIGAFLAGVGTAAMICASVASYVTYSTMQKLFNQASNGAYTISTTNGTIMCVVASCLGALGGIILIRAGVLAYRRNLKDSQYYEN</sequence>
<dbReference type="Pfam" id="PF06687">
    <property type="entry name" value="SUR7"/>
    <property type="match status" value="1"/>
</dbReference>
<evidence type="ECO:0000313" key="3">
    <source>
        <dbReference type="Proteomes" id="UP000319731"/>
    </source>
</evidence>
<dbReference type="GO" id="GO:0005886">
    <property type="term" value="C:plasma membrane"/>
    <property type="evidence" value="ECO:0007669"/>
    <property type="project" value="InterPro"/>
</dbReference>
<evidence type="ECO:0000313" key="2">
    <source>
        <dbReference type="EMBL" id="TPX34816.1"/>
    </source>
</evidence>
<proteinExistence type="predicted"/>
<keyword evidence="1" id="KW-0812">Transmembrane</keyword>
<keyword evidence="1" id="KW-0472">Membrane</keyword>
<accession>A0A507C9Z8</accession>
<dbReference type="OrthoDB" id="10473909at2759"/>
<protein>
    <submittedName>
        <fullName evidence="2">Uncharacterized protein</fullName>
    </submittedName>
</protein>
<feature type="transmembrane region" description="Helical" evidence="1">
    <location>
        <begin position="200"/>
        <end position="221"/>
    </location>
</feature>